<name>A0A0E9TES7_ANGAN</name>
<dbReference type="EMBL" id="GBXM01056630">
    <property type="protein sequence ID" value="JAH51947.1"/>
    <property type="molecule type" value="Transcribed_RNA"/>
</dbReference>
<dbReference type="AlphaFoldDB" id="A0A0E9TES7"/>
<proteinExistence type="predicted"/>
<reference evidence="1" key="2">
    <citation type="journal article" date="2015" name="Fish Shellfish Immunol.">
        <title>Early steps in the European eel (Anguilla anguilla)-Vibrio vulnificus interaction in the gills: Role of the RtxA13 toxin.</title>
        <authorList>
            <person name="Callol A."/>
            <person name="Pajuelo D."/>
            <person name="Ebbesson L."/>
            <person name="Teles M."/>
            <person name="MacKenzie S."/>
            <person name="Amaro C."/>
        </authorList>
    </citation>
    <scope>NUCLEOTIDE SEQUENCE</scope>
</reference>
<evidence type="ECO:0000313" key="1">
    <source>
        <dbReference type="EMBL" id="JAH51947.1"/>
    </source>
</evidence>
<organism evidence="1">
    <name type="scientific">Anguilla anguilla</name>
    <name type="common">European freshwater eel</name>
    <name type="synonym">Muraena anguilla</name>
    <dbReference type="NCBI Taxonomy" id="7936"/>
    <lineage>
        <taxon>Eukaryota</taxon>
        <taxon>Metazoa</taxon>
        <taxon>Chordata</taxon>
        <taxon>Craniata</taxon>
        <taxon>Vertebrata</taxon>
        <taxon>Euteleostomi</taxon>
        <taxon>Actinopterygii</taxon>
        <taxon>Neopterygii</taxon>
        <taxon>Teleostei</taxon>
        <taxon>Anguilliformes</taxon>
        <taxon>Anguillidae</taxon>
        <taxon>Anguilla</taxon>
    </lineage>
</organism>
<accession>A0A0E9TES7</accession>
<sequence length="27" mass="3179">MRRLHITAICTLCSRHSDINPRSRLDL</sequence>
<protein>
    <submittedName>
        <fullName evidence="1">Uncharacterized protein</fullName>
    </submittedName>
</protein>
<reference evidence="1" key="1">
    <citation type="submission" date="2014-11" db="EMBL/GenBank/DDBJ databases">
        <authorList>
            <person name="Amaro Gonzalez C."/>
        </authorList>
    </citation>
    <scope>NUCLEOTIDE SEQUENCE</scope>
</reference>